<protein>
    <submittedName>
        <fullName evidence="1">Uncharacterized protein</fullName>
    </submittedName>
</protein>
<sequence>MAGCVLPSNTQTPAKQWNLMIWPNVFADDSAWEVELTLQNDSFESAFHDVEILLFGKSGEQLISQQVGTVDSEKTVALSTEAFPYLITAKAKESPCNEHVNIGLVYWEGDRSQMGDQFDDPRDVWVFDGRKCDQELPPKEFLPAENDAR</sequence>
<accession>U2E2R3</accession>
<name>U2E2R3_9EURY</name>
<evidence type="ECO:0000313" key="1">
    <source>
        <dbReference type="EMBL" id="ERJ06256.1"/>
    </source>
</evidence>
<organism evidence="1 2">
    <name type="scientific">Halorhabdus tiamatea SARL4B</name>
    <dbReference type="NCBI Taxonomy" id="1033806"/>
    <lineage>
        <taxon>Archaea</taxon>
        <taxon>Methanobacteriati</taxon>
        <taxon>Methanobacteriota</taxon>
        <taxon>Stenosarchaea group</taxon>
        <taxon>Halobacteria</taxon>
        <taxon>Halobacteriales</taxon>
        <taxon>Haloarculaceae</taxon>
        <taxon>Halorhabdus</taxon>
    </lineage>
</organism>
<reference evidence="1 2" key="1">
    <citation type="journal article" date="2011" name="J. Bacteriol.">
        <title>Genome sequence of Halorhabdus tiamatea, the first archaeon isolated from a deep-sea anoxic brine lake.</title>
        <authorList>
            <person name="Antunes A."/>
            <person name="Alam I."/>
            <person name="Bajic V.B."/>
            <person name="Stingl U."/>
        </authorList>
    </citation>
    <scope>NUCLEOTIDE SEQUENCE [LARGE SCALE GENOMIC DNA]</scope>
    <source>
        <strain evidence="1 2">SARL4B</strain>
    </source>
</reference>
<reference evidence="1 2" key="2">
    <citation type="journal article" date="2013" name="PLoS ONE">
        <title>INDIGO - INtegrated Data Warehouse of MIcrobial GenOmes with Examples from the Red Sea Extremophiles.</title>
        <authorList>
            <person name="Alam I."/>
            <person name="Antunes A."/>
            <person name="Kamau A.A."/>
            <person name="Ba Alawi W."/>
            <person name="Kalkatawi M."/>
            <person name="Stingl U."/>
            <person name="Bajic V.B."/>
        </authorList>
    </citation>
    <scope>NUCLEOTIDE SEQUENCE [LARGE SCALE GENOMIC DNA]</scope>
    <source>
        <strain evidence="1 2">SARL4B</strain>
    </source>
</reference>
<proteinExistence type="predicted"/>
<dbReference type="Proteomes" id="UP000003861">
    <property type="component" value="Unassembled WGS sequence"/>
</dbReference>
<gene>
    <name evidence="1" type="ORF">HLRTI_001735</name>
</gene>
<evidence type="ECO:0000313" key="2">
    <source>
        <dbReference type="Proteomes" id="UP000003861"/>
    </source>
</evidence>
<comment type="caution">
    <text evidence="1">The sequence shown here is derived from an EMBL/GenBank/DDBJ whole genome shotgun (WGS) entry which is preliminary data.</text>
</comment>
<dbReference type="AlphaFoldDB" id="U2E2R3"/>
<dbReference type="EMBL" id="AFNT02000018">
    <property type="protein sequence ID" value="ERJ06256.1"/>
    <property type="molecule type" value="Genomic_DNA"/>
</dbReference>